<evidence type="ECO:0000313" key="2">
    <source>
        <dbReference type="Proteomes" id="UP000218231"/>
    </source>
</evidence>
<accession>A0A2A2LTL8</accession>
<comment type="caution">
    <text evidence="1">The sequence shown here is derived from an EMBL/GenBank/DDBJ whole genome shotgun (WGS) entry which is preliminary data.</text>
</comment>
<proteinExistence type="predicted"/>
<name>A0A2A2LTL8_9BILA</name>
<organism evidence="1 2">
    <name type="scientific">Diploscapter pachys</name>
    <dbReference type="NCBI Taxonomy" id="2018661"/>
    <lineage>
        <taxon>Eukaryota</taxon>
        <taxon>Metazoa</taxon>
        <taxon>Ecdysozoa</taxon>
        <taxon>Nematoda</taxon>
        <taxon>Chromadorea</taxon>
        <taxon>Rhabditida</taxon>
        <taxon>Rhabditina</taxon>
        <taxon>Rhabditomorpha</taxon>
        <taxon>Rhabditoidea</taxon>
        <taxon>Rhabditidae</taxon>
        <taxon>Diploscapter</taxon>
    </lineage>
</organism>
<dbReference type="EMBL" id="LIAE01006442">
    <property type="protein sequence ID" value="PAV89571.1"/>
    <property type="molecule type" value="Genomic_DNA"/>
</dbReference>
<sequence>MTFESEVMRAIAGEFPGLFKKLHDAQYATTSTGQRCAVFINQGLTYTDVILYYWDSDHNLQKYVETFLFVVAAIKFAADLVELIPQERYVEAAWEAAKLVMKGVKVFGKKEQVNHNVIYN</sequence>
<keyword evidence="2" id="KW-1185">Reference proteome</keyword>
<evidence type="ECO:0000313" key="1">
    <source>
        <dbReference type="EMBL" id="PAV89571.1"/>
    </source>
</evidence>
<dbReference type="Proteomes" id="UP000218231">
    <property type="component" value="Unassembled WGS sequence"/>
</dbReference>
<protein>
    <submittedName>
        <fullName evidence="1">Uncharacterized protein</fullName>
    </submittedName>
</protein>
<gene>
    <name evidence="1" type="ORF">WR25_01788</name>
</gene>
<dbReference type="AlphaFoldDB" id="A0A2A2LTL8"/>
<reference evidence="1 2" key="1">
    <citation type="journal article" date="2017" name="Curr. Biol.">
        <title>Genome architecture and evolution of a unichromosomal asexual nematode.</title>
        <authorList>
            <person name="Fradin H."/>
            <person name="Zegar C."/>
            <person name="Gutwein M."/>
            <person name="Lucas J."/>
            <person name="Kovtun M."/>
            <person name="Corcoran D."/>
            <person name="Baugh L.R."/>
            <person name="Kiontke K."/>
            <person name="Gunsalus K."/>
            <person name="Fitch D.H."/>
            <person name="Piano F."/>
        </authorList>
    </citation>
    <scope>NUCLEOTIDE SEQUENCE [LARGE SCALE GENOMIC DNA]</scope>
    <source>
        <strain evidence="1">PF1309</strain>
    </source>
</reference>